<dbReference type="PANTHER" id="PTHR36023">
    <property type="entry name" value="ARGOS-LIKE PROTEIN"/>
    <property type="match status" value="1"/>
</dbReference>
<sequence length="124" mass="13688">MSRKNQSKQTLMYLEALNSKLMRLSKDHMASRARAHQMELKKSQAQGISSSSSSSSSSTKKSYFGIESFMLLVCLTASLLILPLVLPPLPPPPLMLLLLPICILLVLLLLGLMPSDVRDITSYL</sequence>
<keyword evidence="10 14" id="KW-1133">Transmembrane helix</keyword>
<proteinExistence type="inferred from homology"/>
<dbReference type="Proteomes" id="UP001085076">
    <property type="component" value="Miscellaneous, Linkage group lg03"/>
</dbReference>
<keyword evidence="8 14" id="KW-0812">Transmembrane</keyword>
<dbReference type="PANTHER" id="PTHR36023:SF3">
    <property type="entry name" value="ARGOS-LIKE PROTEIN"/>
    <property type="match status" value="1"/>
</dbReference>
<dbReference type="EMBL" id="JAGGNH010000003">
    <property type="protein sequence ID" value="KAJ0977037.1"/>
    <property type="molecule type" value="Genomic_DNA"/>
</dbReference>
<feature type="compositionally biased region" description="Low complexity" evidence="13">
    <location>
        <begin position="49"/>
        <end position="58"/>
    </location>
</feature>
<gene>
    <name evidence="15" type="ORF">J5N97_012511</name>
</gene>
<name>A0A9D5CR68_9LILI</name>
<evidence type="ECO:0000256" key="6">
    <source>
        <dbReference type="ARBA" id="ARBA00022473"/>
    </source>
</evidence>
<keyword evidence="6" id="KW-0217">Developmental protein</keyword>
<evidence type="ECO:0000256" key="1">
    <source>
        <dbReference type="ARBA" id="ARBA00004123"/>
    </source>
</evidence>
<keyword evidence="12" id="KW-0539">Nucleus</keyword>
<evidence type="ECO:0000256" key="5">
    <source>
        <dbReference type="ARBA" id="ARBA00006891"/>
    </source>
</evidence>
<feature type="compositionally biased region" description="Basic and acidic residues" evidence="13">
    <location>
        <begin position="28"/>
        <end position="42"/>
    </location>
</feature>
<evidence type="ECO:0000256" key="7">
    <source>
        <dbReference type="ARBA" id="ARBA00022490"/>
    </source>
</evidence>
<evidence type="ECO:0000256" key="11">
    <source>
        <dbReference type="ARBA" id="ARBA00023136"/>
    </source>
</evidence>
<evidence type="ECO:0000256" key="9">
    <source>
        <dbReference type="ARBA" id="ARBA00022824"/>
    </source>
</evidence>
<evidence type="ECO:0008006" key="17">
    <source>
        <dbReference type="Google" id="ProtNLM"/>
    </source>
</evidence>
<dbReference type="GO" id="GO:0005783">
    <property type="term" value="C:endoplasmic reticulum"/>
    <property type="evidence" value="ECO:0007669"/>
    <property type="project" value="UniProtKB-SubCell"/>
</dbReference>
<evidence type="ECO:0000256" key="8">
    <source>
        <dbReference type="ARBA" id="ARBA00022692"/>
    </source>
</evidence>
<evidence type="ECO:0000256" key="2">
    <source>
        <dbReference type="ARBA" id="ARBA00004141"/>
    </source>
</evidence>
<comment type="similarity">
    <text evidence="5">Belongs to the plant organ size related (OSR) protein family.</text>
</comment>
<evidence type="ECO:0000313" key="15">
    <source>
        <dbReference type="EMBL" id="KAJ0977037.1"/>
    </source>
</evidence>
<evidence type="ECO:0000256" key="3">
    <source>
        <dbReference type="ARBA" id="ARBA00004240"/>
    </source>
</evidence>
<dbReference type="InterPro" id="IPR037468">
    <property type="entry name" value="ARGOS/ARL/OSR1"/>
</dbReference>
<dbReference type="GO" id="GO:0016020">
    <property type="term" value="C:membrane"/>
    <property type="evidence" value="ECO:0007669"/>
    <property type="project" value="UniProtKB-SubCell"/>
</dbReference>
<feature type="transmembrane region" description="Helical" evidence="14">
    <location>
        <begin position="92"/>
        <end position="112"/>
    </location>
</feature>
<dbReference type="AlphaFoldDB" id="A0A9D5CR68"/>
<evidence type="ECO:0000256" key="10">
    <source>
        <dbReference type="ARBA" id="ARBA00022989"/>
    </source>
</evidence>
<keyword evidence="11 14" id="KW-0472">Membrane</keyword>
<evidence type="ECO:0000256" key="14">
    <source>
        <dbReference type="SAM" id="Phobius"/>
    </source>
</evidence>
<evidence type="ECO:0000256" key="4">
    <source>
        <dbReference type="ARBA" id="ARBA00004496"/>
    </source>
</evidence>
<keyword evidence="9" id="KW-0256">Endoplasmic reticulum</keyword>
<organism evidence="15 16">
    <name type="scientific">Dioscorea zingiberensis</name>
    <dbReference type="NCBI Taxonomy" id="325984"/>
    <lineage>
        <taxon>Eukaryota</taxon>
        <taxon>Viridiplantae</taxon>
        <taxon>Streptophyta</taxon>
        <taxon>Embryophyta</taxon>
        <taxon>Tracheophyta</taxon>
        <taxon>Spermatophyta</taxon>
        <taxon>Magnoliopsida</taxon>
        <taxon>Liliopsida</taxon>
        <taxon>Dioscoreales</taxon>
        <taxon>Dioscoreaceae</taxon>
        <taxon>Dioscorea</taxon>
    </lineage>
</organism>
<keyword evidence="7" id="KW-0963">Cytoplasm</keyword>
<reference evidence="15" key="2">
    <citation type="journal article" date="2022" name="Hortic Res">
        <title>The genome of Dioscorea zingiberensis sheds light on the biosynthesis, origin and evolution of the medicinally important diosgenin saponins.</title>
        <authorList>
            <person name="Li Y."/>
            <person name="Tan C."/>
            <person name="Li Z."/>
            <person name="Guo J."/>
            <person name="Li S."/>
            <person name="Chen X."/>
            <person name="Wang C."/>
            <person name="Dai X."/>
            <person name="Yang H."/>
            <person name="Song W."/>
            <person name="Hou L."/>
            <person name="Xu J."/>
            <person name="Tong Z."/>
            <person name="Xu A."/>
            <person name="Yuan X."/>
            <person name="Wang W."/>
            <person name="Yang Q."/>
            <person name="Chen L."/>
            <person name="Sun Z."/>
            <person name="Wang K."/>
            <person name="Pan B."/>
            <person name="Chen J."/>
            <person name="Bao Y."/>
            <person name="Liu F."/>
            <person name="Qi X."/>
            <person name="Gang D.R."/>
            <person name="Wen J."/>
            <person name="Li J."/>
        </authorList>
    </citation>
    <scope>NUCLEOTIDE SEQUENCE</scope>
    <source>
        <strain evidence="15">Dzin_1.0</strain>
    </source>
</reference>
<dbReference type="GO" id="GO:0046622">
    <property type="term" value="P:positive regulation of organ growth"/>
    <property type="evidence" value="ECO:0007669"/>
    <property type="project" value="InterPro"/>
</dbReference>
<evidence type="ECO:0000313" key="16">
    <source>
        <dbReference type="Proteomes" id="UP001085076"/>
    </source>
</evidence>
<reference evidence="15" key="1">
    <citation type="submission" date="2021-03" db="EMBL/GenBank/DDBJ databases">
        <authorList>
            <person name="Li Z."/>
            <person name="Yang C."/>
        </authorList>
    </citation>
    <scope>NUCLEOTIDE SEQUENCE</scope>
    <source>
        <strain evidence="15">Dzin_1.0</strain>
        <tissue evidence="15">Leaf</tissue>
    </source>
</reference>
<evidence type="ECO:0000256" key="12">
    <source>
        <dbReference type="ARBA" id="ARBA00023242"/>
    </source>
</evidence>
<dbReference type="GO" id="GO:0009725">
    <property type="term" value="P:response to hormone"/>
    <property type="evidence" value="ECO:0007669"/>
    <property type="project" value="UniProtKB-ARBA"/>
</dbReference>
<feature type="transmembrane region" description="Helical" evidence="14">
    <location>
        <begin position="63"/>
        <end position="86"/>
    </location>
</feature>
<evidence type="ECO:0000256" key="13">
    <source>
        <dbReference type="SAM" id="MobiDB-lite"/>
    </source>
</evidence>
<protein>
    <recommendedName>
        <fullName evidence="17">ARGOS-like protein</fullName>
    </recommendedName>
</protein>
<feature type="region of interest" description="Disordered" evidence="13">
    <location>
        <begin position="28"/>
        <end position="60"/>
    </location>
</feature>
<dbReference type="GO" id="GO:0005634">
    <property type="term" value="C:nucleus"/>
    <property type="evidence" value="ECO:0007669"/>
    <property type="project" value="UniProtKB-SubCell"/>
</dbReference>
<keyword evidence="16" id="KW-1185">Reference proteome</keyword>
<comment type="subcellular location">
    <subcellularLocation>
        <location evidence="4">Cytoplasm</location>
    </subcellularLocation>
    <subcellularLocation>
        <location evidence="3">Endoplasmic reticulum</location>
    </subcellularLocation>
    <subcellularLocation>
        <location evidence="2">Membrane</location>
        <topology evidence="2">Multi-pass membrane protein</topology>
    </subcellularLocation>
    <subcellularLocation>
        <location evidence="1">Nucleus</location>
    </subcellularLocation>
</comment>
<comment type="caution">
    <text evidence="15">The sequence shown here is derived from an EMBL/GenBank/DDBJ whole genome shotgun (WGS) entry which is preliminary data.</text>
</comment>
<accession>A0A9D5CR68</accession>